<gene>
    <name evidence="3" type="ORF">DM867_12355</name>
    <name evidence="5" type="ORF">DMP03_00310</name>
    <name evidence="4" type="ORF">DP108_11860</name>
</gene>
<dbReference type="Pfam" id="PF01569">
    <property type="entry name" value="PAP2"/>
    <property type="match status" value="1"/>
</dbReference>
<reference evidence="6 7" key="1">
    <citation type="submission" date="2019-10" db="EMBL/GenBank/DDBJ databases">
        <title>Unraveling microbial dark matter from salterns through culturing: the case of the genus Halosegnis.</title>
        <authorList>
            <person name="Duran-Viseras A."/>
            <person name="Andrei A.-S."/>
            <person name="Vera-Gargallo B."/>
            <person name="Ghai R."/>
            <person name="Sanchez-Porro C."/>
            <person name="Ventosa A."/>
        </authorList>
    </citation>
    <scope>NUCLEOTIDE SEQUENCE [LARGE SCALE GENOMIC DNA]</scope>
    <source>
        <strain evidence="5 7">F17-44</strain>
        <strain evidence="3 8">F18-79</strain>
        <strain evidence="4 6">F19-13</strain>
    </source>
</reference>
<dbReference type="Proteomes" id="UP000326302">
    <property type="component" value="Unassembled WGS sequence"/>
</dbReference>
<keyword evidence="1" id="KW-1133">Transmembrane helix</keyword>
<dbReference type="AlphaFoldDB" id="A0A5N5U796"/>
<name>A0A5N5U796_9EURY</name>
<dbReference type="InterPro" id="IPR000326">
    <property type="entry name" value="PAP2/HPO"/>
</dbReference>
<keyword evidence="1" id="KW-0472">Membrane</keyword>
<dbReference type="PANTHER" id="PTHR14969">
    <property type="entry name" value="SPHINGOSINE-1-PHOSPHATE PHOSPHOHYDROLASE"/>
    <property type="match status" value="1"/>
</dbReference>
<keyword evidence="8" id="KW-1185">Reference proteome</keyword>
<proteinExistence type="predicted"/>
<dbReference type="EMBL" id="QKKZ01000008">
    <property type="protein sequence ID" value="KAB7512528.1"/>
    <property type="molecule type" value="Genomic_DNA"/>
</dbReference>
<organism evidence="4 6">
    <name type="scientific">Halosegnis rubeus</name>
    <dbReference type="NCBI Taxonomy" id="2212850"/>
    <lineage>
        <taxon>Archaea</taxon>
        <taxon>Methanobacteriati</taxon>
        <taxon>Methanobacteriota</taxon>
        <taxon>Stenosarchaea group</taxon>
        <taxon>Halobacteria</taxon>
        <taxon>Halobacteriales</taxon>
        <taxon>Natronomonadaceae</taxon>
        <taxon>Halosegnis</taxon>
    </lineage>
</organism>
<dbReference type="EMBL" id="QMDY01000009">
    <property type="protein sequence ID" value="KAB7514463.1"/>
    <property type="molecule type" value="Genomic_DNA"/>
</dbReference>
<feature type="transmembrane region" description="Helical" evidence="1">
    <location>
        <begin position="31"/>
        <end position="48"/>
    </location>
</feature>
<feature type="transmembrane region" description="Helical" evidence="1">
    <location>
        <begin position="218"/>
        <end position="235"/>
    </location>
</feature>
<feature type="transmembrane region" description="Helical" evidence="1">
    <location>
        <begin position="60"/>
        <end position="77"/>
    </location>
</feature>
<dbReference type="PANTHER" id="PTHR14969:SF13">
    <property type="entry name" value="AT30094P"/>
    <property type="match status" value="1"/>
</dbReference>
<evidence type="ECO:0000313" key="6">
    <source>
        <dbReference type="Proteomes" id="UP000326207"/>
    </source>
</evidence>
<comment type="caution">
    <text evidence="4">The sequence shown here is derived from an EMBL/GenBank/DDBJ whole genome shotgun (WGS) entry which is preliminary data.</text>
</comment>
<dbReference type="OrthoDB" id="10182at2157"/>
<dbReference type="Proteomes" id="UP000326865">
    <property type="component" value="Unassembled WGS sequence"/>
</dbReference>
<evidence type="ECO:0000313" key="3">
    <source>
        <dbReference type="EMBL" id="KAB7512528.1"/>
    </source>
</evidence>
<feature type="transmembrane region" description="Helical" evidence="1">
    <location>
        <begin position="272"/>
        <end position="291"/>
    </location>
</feature>
<accession>A0A5N5U248</accession>
<protein>
    <submittedName>
        <fullName evidence="4">Phosphatase PAP2 family protein</fullName>
    </submittedName>
</protein>
<dbReference type="SMART" id="SM00014">
    <property type="entry name" value="acidPPc"/>
    <property type="match status" value="1"/>
</dbReference>
<evidence type="ECO:0000313" key="8">
    <source>
        <dbReference type="Proteomes" id="UP000326865"/>
    </source>
</evidence>
<dbReference type="RefSeq" id="WP_152118753.1">
    <property type="nucleotide sequence ID" value="NZ_QJOW01000001.1"/>
</dbReference>
<accession>A0A5N5UGI4</accession>
<evidence type="ECO:0000313" key="4">
    <source>
        <dbReference type="EMBL" id="KAB7514463.1"/>
    </source>
</evidence>
<evidence type="ECO:0000256" key="1">
    <source>
        <dbReference type="SAM" id="Phobius"/>
    </source>
</evidence>
<dbReference type="EMBL" id="QJOW01000001">
    <property type="protein sequence ID" value="KAB7517847.1"/>
    <property type="molecule type" value="Genomic_DNA"/>
</dbReference>
<evidence type="ECO:0000259" key="2">
    <source>
        <dbReference type="SMART" id="SM00014"/>
    </source>
</evidence>
<feature type="transmembrane region" description="Helical" evidence="1">
    <location>
        <begin position="115"/>
        <end position="136"/>
    </location>
</feature>
<keyword evidence="1" id="KW-0812">Transmembrane</keyword>
<dbReference type="InterPro" id="IPR036938">
    <property type="entry name" value="PAP2/HPO_sf"/>
</dbReference>
<feature type="domain" description="Phosphatidic acid phosphatase type 2/haloperoxidase" evidence="2">
    <location>
        <begin position="60"/>
        <end position="185"/>
    </location>
</feature>
<feature type="transmembrane region" description="Helical" evidence="1">
    <location>
        <begin position="143"/>
        <end position="164"/>
    </location>
</feature>
<evidence type="ECO:0000313" key="7">
    <source>
        <dbReference type="Proteomes" id="UP000326302"/>
    </source>
</evidence>
<feature type="transmembrane region" description="Helical" evidence="1">
    <location>
        <begin position="195"/>
        <end position="212"/>
    </location>
</feature>
<feature type="transmembrane region" description="Helical" evidence="1">
    <location>
        <begin position="170"/>
        <end position="188"/>
    </location>
</feature>
<accession>A0A5N5U796</accession>
<feature type="transmembrane region" description="Helical" evidence="1">
    <location>
        <begin position="247"/>
        <end position="266"/>
    </location>
</feature>
<dbReference type="SUPFAM" id="SSF48317">
    <property type="entry name" value="Acid phosphatase/Vanadium-dependent haloperoxidase"/>
    <property type="match status" value="1"/>
</dbReference>
<dbReference type="Gene3D" id="1.20.144.10">
    <property type="entry name" value="Phosphatidic acid phosphatase type 2/haloperoxidase"/>
    <property type="match status" value="1"/>
</dbReference>
<sequence>MSHNFGVVAALRDAPDVVIVVFTLLTQLGDFWWYLSVLTLAYAFAGVHPRLRGERVRERVAFVIAVALGALAVTYLLKLAVTHSRPPGAETARDLAWLPPSLDPVWRSLATSDSYSLPSGHATGSAAIYGAIALVSRWGSRRLRYGGAAALVALIALSRVVIGVHYLGDVLAGLAVGGGYLAVVWFATRGRRVKRAFSIALAVALVGMFATLTPETAAIAGATLAGRITWTIVGGRLPAFSTRTEGVVTAVAALAGAVLAGGTAFVGDASVVALFVAAAGGITLILTSPLATERLLG</sequence>
<dbReference type="Proteomes" id="UP000326207">
    <property type="component" value="Unassembled WGS sequence"/>
</dbReference>
<evidence type="ECO:0000313" key="5">
    <source>
        <dbReference type="EMBL" id="KAB7517847.1"/>
    </source>
</evidence>